<evidence type="ECO:0000313" key="2">
    <source>
        <dbReference type="EMBL" id="EJW98045.1"/>
    </source>
</evidence>
<comment type="caution">
    <text evidence="2">The sequence shown here is derived from an EMBL/GenBank/DDBJ whole genome shotgun (WGS) entry which is preliminary data.</text>
</comment>
<dbReference type="EMBL" id="AMCI01004459">
    <property type="protein sequence ID" value="EJW98045.1"/>
    <property type="molecule type" value="Genomic_DNA"/>
</dbReference>
<accession>J9CDN5</accession>
<proteinExistence type="predicted"/>
<sequence length="61" mass="7560">MRYNQFIFFSFRNPVKAGHPLSFVFILFCYITKLWKIHYKTGVLRLFLFFHSTNCYFLKLR</sequence>
<organism evidence="2">
    <name type="scientific">gut metagenome</name>
    <dbReference type="NCBI Taxonomy" id="749906"/>
    <lineage>
        <taxon>unclassified sequences</taxon>
        <taxon>metagenomes</taxon>
        <taxon>organismal metagenomes</taxon>
    </lineage>
</organism>
<keyword evidence="1" id="KW-1133">Transmembrane helix</keyword>
<feature type="transmembrane region" description="Helical" evidence="1">
    <location>
        <begin position="17"/>
        <end position="35"/>
    </location>
</feature>
<protein>
    <submittedName>
        <fullName evidence="2">Uncharacterized protein</fullName>
    </submittedName>
</protein>
<gene>
    <name evidence="2" type="ORF">EVA_13848</name>
</gene>
<keyword evidence="1" id="KW-0812">Transmembrane</keyword>
<evidence type="ECO:0000256" key="1">
    <source>
        <dbReference type="SAM" id="Phobius"/>
    </source>
</evidence>
<reference evidence="2" key="1">
    <citation type="journal article" date="2012" name="PLoS ONE">
        <title>Gene sets for utilization of primary and secondary nutrition supplies in the distal gut of endangered iberian lynx.</title>
        <authorList>
            <person name="Alcaide M."/>
            <person name="Messina E."/>
            <person name="Richter M."/>
            <person name="Bargiela R."/>
            <person name="Peplies J."/>
            <person name="Huws S.A."/>
            <person name="Newbold C.J."/>
            <person name="Golyshin P.N."/>
            <person name="Simon M.A."/>
            <person name="Lopez G."/>
            <person name="Yakimov M.M."/>
            <person name="Ferrer M."/>
        </authorList>
    </citation>
    <scope>NUCLEOTIDE SEQUENCE</scope>
</reference>
<dbReference type="AlphaFoldDB" id="J9CDN5"/>
<name>J9CDN5_9ZZZZ</name>
<keyword evidence="1" id="KW-0472">Membrane</keyword>